<evidence type="ECO:0000313" key="2">
    <source>
        <dbReference type="EMBL" id="PZM11541.1"/>
    </source>
</evidence>
<evidence type="ECO:0000313" key="3">
    <source>
        <dbReference type="Proteomes" id="UP000248925"/>
    </source>
</evidence>
<sequence length="132" mass="14826">MRQPLKLHFHAASHATTRWVGSAVSLAILMAATAAWLGFGYIRGFPESWFLLTNIPATITIFLVLLLLRHARTQNIRAIHTKIDELIRSSDAGNHLIASNIWPRNRLKPFAPCTSTWRRMEATRPVSAASEL</sequence>
<dbReference type="Proteomes" id="UP000248925">
    <property type="component" value="Unassembled WGS sequence"/>
</dbReference>
<feature type="transmembrane region" description="Helical" evidence="1">
    <location>
        <begin position="20"/>
        <end position="42"/>
    </location>
</feature>
<dbReference type="EMBL" id="PCDP01000039">
    <property type="protein sequence ID" value="PZM11541.1"/>
    <property type="molecule type" value="Genomic_DNA"/>
</dbReference>
<protein>
    <recommendedName>
        <fullName evidence="4">Low affinity iron permease family protein</fullName>
    </recommendedName>
</protein>
<accession>A0A2W4CFK7</accession>
<proteinExistence type="predicted"/>
<gene>
    <name evidence="2" type="ORF">CPY51_20145</name>
</gene>
<dbReference type="RefSeq" id="WP_111162028.1">
    <property type="nucleotide sequence ID" value="NZ_PCDP01000039.1"/>
</dbReference>
<keyword evidence="1" id="KW-0812">Transmembrane</keyword>
<keyword evidence="1" id="KW-0472">Membrane</keyword>
<feature type="transmembrane region" description="Helical" evidence="1">
    <location>
        <begin position="48"/>
        <end position="68"/>
    </location>
</feature>
<reference evidence="2 3" key="1">
    <citation type="journal article" date="2018" name="Sci. Rep.">
        <title>Rhizobium tumorigenes sp. nov., a novel plant tumorigenic bacterium isolated from cane gall tumors on thornless blackberry.</title>
        <authorList>
            <person name="Kuzmanovi N."/>
            <person name="Smalla K."/>
            <person name="Gronow S."/>
            <person name="PuBawska J."/>
        </authorList>
    </citation>
    <scope>NUCLEOTIDE SEQUENCE [LARGE SCALE GENOMIC DNA]</scope>
    <source>
        <strain evidence="2 3">CCBAU 85046</strain>
    </source>
</reference>
<dbReference type="GO" id="GO:0055085">
    <property type="term" value="P:transmembrane transport"/>
    <property type="evidence" value="ECO:0007669"/>
    <property type="project" value="InterPro"/>
</dbReference>
<name>A0A2W4CFK7_9HYPH</name>
<keyword evidence="3" id="KW-1185">Reference proteome</keyword>
<organism evidence="2 3">
    <name type="scientific">Rhizobium tubonense</name>
    <dbReference type="NCBI Taxonomy" id="484088"/>
    <lineage>
        <taxon>Bacteria</taxon>
        <taxon>Pseudomonadati</taxon>
        <taxon>Pseudomonadota</taxon>
        <taxon>Alphaproteobacteria</taxon>
        <taxon>Hyphomicrobiales</taxon>
        <taxon>Rhizobiaceae</taxon>
        <taxon>Rhizobium/Agrobacterium group</taxon>
        <taxon>Rhizobium</taxon>
    </lineage>
</organism>
<evidence type="ECO:0008006" key="4">
    <source>
        <dbReference type="Google" id="ProtNLM"/>
    </source>
</evidence>
<keyword evidence="1" id="KW-1133">Transmembrane helix</keyword>
<evidence type="ECO:0000256" key="1">
    <source>
        <dbReference type="SAM" id="Phobius"/>
    </source>
</evidence>
<dbReference type="Pfam" id="PF04120">
    <property type="entry name" value="Iron_permease"/>
    <property type="match status" value="1"/>
</dbReference>
<dbReference type="OrthoDB" id="8404203at2"/>
<dbReference type="AlphaFoldDB" id="A0A2W4CFK7"/>
<comment type="caution">
    <text evidence="2">The sequence shown here is derived from an EMBL/GenBank/DDBJ whole genome shotgun (WGS) entry which is preliminary data.</text>
</comment>
<dbReference type="InterPro" id="IPR007251">
    <property type="entry name" value="Iron_permease_Fet4"/>
</dbReference>